<dbReference type="Proteomes" id="UP000195273">
    <property type="component" value="Chromosome"/>
</dbReference>
<evidence type="ECO:0000313" key="1">
    <source>
        <dbReference type="EMBL" id="ARU00067.1"/>
    </source>
</evidence>
<evidence type="ECO:0000313" key="2">
    <source>
        <dbReference type="Proteomes" id="UP000195273"/>
    </source>
</evidence>
<keyword evidence="2" id="KW-1185">Reference proteome</keyword>
<dbReference type="RefSeq" id="WP_157898110.1">
    <property type="nucleotide sequence ID" value="NZ_CP021431.1"/>
</dbReference>
<gene>
    <name evidence="1" type="ORF">LOKVESSMR4R_00732</name>
</gene>
<organism evidence="1 2">
    <name type="scientific">Yoonia vestfoldensis</name>
    <dbReference type="NCBI Taxonomy" id="245188"/>
    <lineage>
        <taxon>Bacteria</taxon>
        <taxon>Pseudomonadati</taxon>
        <taxon>Pseudomonadota</taxon>
        <taxon>Alphaproteobacteria</taxon>
        <taxon>Rhodobacterales</taxon>
        <taxon>Paracoccaceae</taxon>
        <taxon>Yoonia</taxon>
    </lineage>
</organism>
<dbReference type="OrthoDB" id="7596693at2"/>
<dbReference type="AlphaFoldDB" id="A0A1Y0E8X2"/>
<accession>A0A1Y0E8X2</accession>
<reference evidence="1 2" key="1">
    <citation type="submission" date="2017-05" db="EMBL/GenBank/DDBJ databases">
        <title>Genome Sequence of Loktanella vestfoldensis Strain SMR4r Isolated from a Culture of the Diatom Skeletonema marinoi.</title>
        <authorList>
            <person name="Topel M."/>
            <person name="Pinder M.I.M."/>
            <person name="Johansson O.N."/>
            <person name="Kourtchenko O."/>
            <person name="Godhe A."/>
            <person name="Clarke A.K."/>
        </authorList>
    </citation>
    <scope>NUCLEOTIDE SEQUENCE [LARGE SCALE GENOMIC DNA]</scope>
    <source>
        <strain evidence="1 2">SMR4r</strain>
    </source>
</reference>
<name>A0A1Y0E8X2_9RHOB</name>
<sequence length="266" mass="30461">MQSFMESRPDHQASGCFSQSSFQCAPPKILAHQKVRSAPTPPYKGAPGYKCSVYYYWWRFLQLSSNYDQTCKQGGIGPCSKLYEDFGDLYKTGFNEWWQERWQIFAERPAVTIADGQSATGDPESLLTIQLDLSRGKDAVMRSFEALHLQIHYPERIATTSRSTARYAVFSRPILMTLHRQLQIYRHKTRDPNATDAEIADRVGITVNNRLEGLTERQLIKAGISTDQLHANMRRAKNRVVQRDYRMACSLIKNAEQGIFPKADTR</sequence>
<protein>
    <submittedName>
        <fullName evidence="1">Uncharacterized protein</fullName>
    </submittedName>
</protein>
<proteinExistence type="predicted"/>
<dbReference type="KEGG" id="lvs:LOKVESSMR4R_00732"/>
<dbReference type="EMBL" id="CP021431">
    <property type="protein sequence ID" value="ARU00067.1"/>
    <property type="molecule type" value="Genomic_DNA"/>
</dbReference>